<evidence type="ECO:0000313" key="2">
    <source>
        <dbReference type="Proteomes" id="UP001187531"/>
    </source>
</evidence>
<proteinExistence type="predicted"/>
<organism evidence="1 2">
    <name type="scientific">Artemia franciscana</name>
    <name type="common">Brine shrimp</name>
    <name type="synonym">Artemia sanfranciscana</name>
    <dbReference type="NCBI Taxonomy" id="6661"/>
    <lineage>
        <taxon>Eukaryota</taxon>
        <taxon>Metazoa</taxon>
        <taxon>Ecdysozoa</taxon>
        <taxon>Arthropoda</taxon>
        <taxon>Crustacea</taxon>
        <taxon>Branchiopoda</taxon>
        <taxon>Anostraca</taxon>
        <taxon>Artemiidae</taxon>
        <taxon>Artemia</taxon>
    </lineage>
</organism>
<dbReference type="PANTHER" id="PTHR31296">
    <property type="entry name" value="UPF0565 PROTEIN C2ORF69"/>
    <property type="match status" value="1"/>
</dbReference>
<dbReference type="Pfam" id="PF10561">
    <property type="entry name" value="C2orf69"/>
    <property type="match status" value="2"/>
</dbReference>
<dbReference type="InterPro" id="IPR018881">
    <property type="entry name" value="C2orf69_mit"/>
</dbReference>
<dbReference type="GO" id="GO:0005739">
    <property type="term" value="C:mitochondrion"/>
    <property type="evidence" value="ECO:0007669"/>
    <property type="project" value="TreeGrafter"/>
</dbReference>
<gene>
    <name evidence="1" type="ORF">QYM36_004531</name>
</gene>
<comment type="caution">
    <text evidence="1">The sequence shown here is derived from an EMBL/GenBank/DDBJ whole genome shotgun (WGS) entry which is preliminary data.</text>
</comment>
<accession>A0AA88IHA7</accession>
<keyword evidence="2" id="KW-1185">Reference proteome</keyword>
<dbReference type="PANTHER" id="PTHR31296:SF1">
    <property type="entry name" value="MITOCHONDRIAL PROTEIN C2ORF69"/>
    <property type="match status" value="1"/>
</dbReference>
<dbReference type="Proteomes" id="UP001187531">
    <property type="component" value="Unassembled WGS sequence"/>
</dbReference>
<dbReference type="AlphaFoldDB" id="A0AA88IHA7"/>
<reference evidence="1" key="1">
    <citation type="submission" date="2023-07" db="EMBL/GenBank/DDBJ databases">
        <title>Chromosome-level genome assembly of Artemia franciscana.</title>
        <authorList>
            <person name="Jo E."/>
        </authorList>
    </citation>
    <scope>NUCLEOTIDE SEQUENCE</scope>
    <source>
        <tissue evidence="1">Whole body</tissue>
    </source>
</reference>
<feature type="non-terminal residue" evidence="1">
    <location>
        <position position="209"/>
    </location>
</feature>
<name>A0AA88IHA7_ARTSF</name>
<evidence type="ECO:0000313" key="1">
    <source>
        <dbReference type="EMBL" id="KAK2720677.1"/>
    </source>
</evidence>
<dbReference type="EMBL" id="JAVRJZ010000007">
    <property type="protein sequence ID" value="KAK2720677.1"/>
    <property type="molecule type" value="Genomic_DNA"/>
</dbReference>
<protein>
    <submittedName>
        <fullName evidence="1">Uncharacterized protein</fullName>
    </submittedName>
</protein>
<sequence>MEGRKLGSSDSRHFTLRGHDGRTDSVIFYNKGHRTLLQHLFVYFGGDVQDEPEAMEKHRDNKRFSEWNLQRTAKLLSENNHVPVLVIKPSRMELGTFASFSNYVRCDAMGNPIHEPLHYALLHLQKIIDALLKTLDLSEVNLTLVGFSKGCVVLNQLVHEFHFYSTFSGTETDKIKTSIKRIIWLDGGHCGGKETWITSRGPLETLAKT</sequence>